<organism evidence="2 3">
    <name type="scientific">Lasius niger</name>
    <name type="common">Black garden ant</name>
    <dbReference type="NCBI Taxonomy" id="67767"/>
    <lineage>
        <taxon>Eukaryota</taxon>
        <taxon>Metazoa</taxon>
        <taxon>Ecdysozoa</taxon>
        <taxon>Arthropoda</taxon>
        <taxon>Hexapoda</taxon>
        <taxon>Insecta</taxon>
        <taxon>Pterygota</taxon>
        <taxon>Neoptera</taxon>
        <taxon>Endopterygota</taxon>
        <taxon>Hymenoptera</taxon>
        <taxon>Apocrita</taxon>
        <taxon>Aculeata</taxon>
        <taxon>Formicoidea</taxon>
        <taxon>Formicidae</taxon>
        <taxon>Formicinae</taxon>
        <taxon>Lasius</taxon>
        <taxon>Lasius</taxon>
    </lineage>
</organism>
<evidence type="ECO:0000256" key="1">
    <source>
        <dbReference type="SAM" id="MobiDB-lite"/>
    </source>
</evidence>
<accession>A0A0J7L6R0</accession>
<name>A0A0J7L6R0_LASNI</name>
<comment type="caution">
    <text evidence="2">The sequence shown here is derived from an EMBL/GenBank/DDBJ whole genome shotgun (WGS) entry which is preliminary data.</text>
</comment>
<reference evidence="2 3" key="1">
    <citation type="submission" date="2015-04" db="EMBL/GenBank/DDBJ databases">
        <title>Lasius niger genome sequencing.</title>
        <authorList>
            <person name="Konorov E.A."/>
            <person name="Nikitin M.A."/>
            <person name="Kirill M.V."/>
            <person name="Chang P."/>
        </authorList>
    </citation>
    <scope>NUCLEOTIDE SEQUENCE [LARGE SCALE GENOMIC DNA]</scope>
    <source>
        <tissue evidence="2">Whole</tissue>
    </source>
</reference>
<feature type="region of interest" description="Disordered" evidence="1">
    <location>
        <begin position="174"/>
        <end position="234"/>
    </location>
</feature>
<evidence type="ECO:0000313" key="2">
    <source>
        <dbReference type="EMBL" id="KMQ98263.1"/>
    </source>
</evidence>
<dbReference type="OrthoDB" id="7696071at2759"/>
<dbReference type="EMBL" id="LBMM01000469">
    <property type="protein sequence ID" value="KMQ98263.1"/>
    <property type="molecule type" value="Genomic_DNA"/>
</dbReference>
<keyword evidence="3" id="KW-1185">Reference proteome</keyword>
<feature type="compositionally biased region" description="Polar residues" evidence="1">
    <location>
        <begin position="174"/>
        <end position="194"/>
    </location>
</feature>
<dbReference type="Proteomes" id="UP000036403">
    <property type="component" value="Unassembled WGS sequence"/>
</dbReference>
<feature type="compositionally biased region" description="Basic and acidic residues" evidence="1">
    <location>
        <begin position="206"/>
        <end position="218"/>
    </location>
</feature>
<dbReference type="AlphaFoldDB" id="A0A0J7L6R0"/>
<proteinExistence type="predicted"/>
<gene>
    <name evidence="2" type="ORF">RF55_1377</name>
</gene>
<dbReference type="PaxDb" id="67767-A0A0J7L6R0"/>
<sequence length="571" mass="65702">MRRTVNIRHARHAQQQQRYNPAIPSLPWYLAPSQEFVLREIILESIIPSLSDANAIRKRLLDASFYGNSVAATYSSDDVNVLSRGNVYRLPNGHWMLCEDGCVDCEPCVIQGNPLFKWILRRVKRPSVFDPSRHDFQLTMISQTNDHYRTSNLWPNFYIYVTSQEERGSISVTRTQHNNDSENSLPNLRNNFSQQHHRSKDLSQLTERDSISQEENHVQRNASTDKSPEQKHRNMIHRPVEKPAEEANQLAPKLILGTDQRGQKHLIHVVPADHPPINAAHLANLLAPNHSISSDFVAGQATRLNNIIPKQENQTYQQIFRRVFDSLNTHRQSIESFLESPANNVSEQRIAPSMDNIEVAEFSWNNRDVNHTSANFEPLHLNDTLLLPFYVENEDETEKYQQRKSRYDYQRIKPDVNDYYTGYANINQARISRGQLPMNFDFDRERRRARVRPYSIDNKNISKINSSILLQSSDSSSVDAIPKPGFNNGFVINSAKQIDLNETFVDKANNNSIESSSITIKRENGRLFNSKRLASGDANREFETSHHAFRIITTESPVIRRGHETLNRTAA</sequence>
<evidence type="ECO:0000313" key="3">
    <source>
        <dbReference type="Proteomes" id="UP000036403"/>
    </source>
</evidence>
<protein>
    <submittedName>
        <fullName evidence="2">Gata zinc finger domain-containing protein 8-like protein</fullName>
    </submittedName>
</protein>